<dbReference type="InterPro" id="IPR040079">
    <property type="entry name" value="Glutathione_S-Trfase"/>
</dbReference>
<dbReference type="SUPFAM" id="SSF52833">
    <property type="entry name" value="Thioredoxin-like"/>
    <property type="match status" value="1"/>
</dbReference>
<dbReference type="InterPro" id="IPR036282">
    <property type="entry name" value="Glutathione-S-Trfase_C_sf"/>
</dbReference>
<dbReference type="PANTHER" id="PTHR44051:SF8">
    <property type="entry name" value="GLUTATHIONE S-TRANSFERASE GSTA"/>
    <property type="match status" value="1"/>
</dbReference>
<keyword evidence="5" id="KW-1185">Reference proteome</keyword>
<gene>
    <name evidence="4" type="ORF">ACFQ2N_05570</name>
</gene>
<sequence length="203" mass="21971">MKLYTKPGACSTAVHIDLAWTGQPFEVEVMDAESMKAPAFRALNPAGSVPVLVDGDFVLTQNAAIVGYIADTFPQAGLGGDGSARQRAEATRWLAFVNSDLHPAFKPLFGPAAFIEDPAQFDSVKAAARRRVRGLFESADRQLTGRQWLAGFRSFADPYLYVTLRWAGRCGIDLSDLQALAAFQARMEADPGVRHVLKAEGLA</sequence>
<accession>A0ABW3LUX6</accession>
<evidence type="ECO:0000313" key="5">
    <source>
        <dbReference type="Proteomes" id="UP001597033"/>
    </source>
</evidence>
<dbReference type="InterPro" id="IPR004046">
    <property type="entry name" value="GST_C"/>
</dbReference>
<proteinExistence type="inferred from homology"/>
<dbReference type="EMBL" id="JBHTKN010000002">
    <property type="protein sequence ID" value="MFD1041817.1"/>
    <property type="molecule type" value="Genomic_DNA"/>
</dbReference>
<dbReference type="Gene3D" id="1.20.1050.10">
    <property type="match status" value="1"/>
</dbReference>
<dbReference type="SFLD" id="SFLDG01150">
    <property type="entry name" value="Main.1:_Beta-like"/>
    <property type="match status" value="1"/>
</dbReference>
<dbReference type="PROSITE" id="PS50404">
    <property type="entry name" value="GST_NTER"/>
    <property type="match status" value="1"/>
</dbReference>
<dbReference type="PROSITE" id="PS50405">
    <property type="entry name" value="GST_CTER"/>
    <property type="match status" value="1"/>
</dbReference>
<dbReference type="Pfam" id="PF00043">
    <property type="entry name" value="GST_C"/>
    <property type="match status" value="1"/>
</dbReference>
<protein>
    <submittedName>
        <fullName evidence="4">Glutathione S-transferase family protein</fullName>
    </submittedName>
</protein>
<dbReference type="Pfam" id="PF02798">
    <property type="entry name" value="GST_N"/>
    <property type="match status" value="1"/>
</dbReference>
<dbReference type="SUPFAM" id="SSF47616">
    <property type="entry name" value="GST C-terminal domain-like"/>
    <property type="match status" value="1"/>
</dbReference>
<dbReference type="InterPro" id="IPR010987">
    <property type="entry name" value="Glutathione-S-Trfase_C-like"/>
</dbReference>
<dbReference type="SFLD" id="SFLDG00358">
    <property type="entry name" value="Main_(cytGST)"/>
    <property type="match status" value="1"/>
</dbReference>
<name>A0ABW3LUX6_9GAMM</name>
<dbReference type="InterPro" id="IPR036249">
    <property type="entry name" value="Thioredoxin-like_sf"/>
</dbReference>
<evidence type="ECO:0000313" key="4">
    <source>
        <dbReference type="EMBL" id="MFD1041817.1"/>
    </source>
</evidence>
<evidence type="ECO:0000256" key="1">
    <source>
        <dbReference type="RuleBase" id="RU003494"/>
    </source>
</evidence>
<dbReference type="Proteomes" id="UP001597033">
    <property type="component" value="Unassembled WGS sequence"/>
</dbReference>
<comment type="caution">
    <text evidence="4">The sequence shown here is derived from an EMBL/GenBank/DDBJ whole genome shotgun (WGS) entry which is preliminary data.</text>
</comment>
<comment type="similarity">
    <text evidence="1">Belongs to the GST superfamily.</text>
</comment>
<dbReference type="Gene3D" id="3.40.30.10">
    <property type="entry name" value="Glutaredoxin"/>
    <property type="match status" value="1"/>
</dbReference>
<dbReference type="CDD" id="cd03188">
    <property type="entry name" value="GST_C_Beta"/>
    <property type="match status" value="1"/>
</dbReference>
<dbReference type="PANTHER" id="PTHR44051">
    <property type="entry name" value="GLUTATHIONE S-TRANSFERASE-RELATED"/>
    <property type="match status" value="1"/>
</dbReference>
<dbReference type="CDD" id="cd03057">
    <property type="entry name" value="GST_N_Beta"/>
    <property type="match status" value="1"/>
</dbReference>
<organism evidence="4 5">
    <name type="scientific">Pseudoxanthomonas kaohsiungensis</name>
    <dbReference type="NCBI Taxonomy" id="283923"/>
    <lineage>
        <taxon>Bacteria</taxon>
        <taxon>Pseudomonadati</taxon>
        <taxon>Pseudomonadota</taxon>
        <taxon>Gammaproteobacteria</taxon>
        <taxon>Lysobacterales</taxon>
        <taxon>Lysobacteraceae</taxon>
        <taxon>Pseudoxanthomonas</taxon>
    </lineage>
</organism>
<feature type="domain" description="GST C-terminal" evidence="3">
    <location>
        <begin position="83"/>
        <end position="203"/>
    </location>
</feature>
<dbReference type="InterPro" id="IPR004045">
    <property type="entry name" value="Glutathione_S-Trfase_N"/>
</dbReference>
<dbReference type="SFLD" id="SFLDS00019">
    <property type="entry name" value="Glutathione_Transferase_(cytos"/>
    <property type="match status" value="1"/>
</dbReference>
<feature type="domain" description="GST N-terminal" evidence="2">
    <location>
        <begin position="1"/>
        <end position="77"/>
    </location>
</feature>
<dbReference type="RefSeq" id="WP_162376563.1">
    <property type="nucleotide sequence ID" value="NZ_JBHTKN010000002.1"/>
</dbReference>
<reference evidence="5" key="1">
    <citation type="journal article" date="2019" name="Int. J. Syst. Evol. Microbiol.">
        <title>The Global Catalogue of Microorganisms (GCM) 10K type strain sequencing project: providing services to taxonomists for standard genome sequencing and annotation.</title>
        <authorList>
            <consortium name="The Broad Institute Genomics Platform"/>
            <consortium name="The Broad Institute Genome Sequencing Center for Infectious Disease"/>
            <person name="Wu L."/>
            <person name="Ma J."/>
        </authorList>
    </citation>
    <scope>NUCLEOTIDE SEQUENCE [LARGE SCALE GENOMIC DNA]</scope>
    <source>
        <strain evidence="5">CCUG 55854</strain>
    </source>
</reference>
<evidence type="ECO:0000259" key="2">
    <source>
        <dbReference type="PROSITE" id="PS50404"/>
    </source>
</evidence>
<evidence type="ECO:0000259" key="3">
    <source>
        <dbReference type="PROSITE" id="PS50405"/>
    </source>
</evidence>